<dbReference type="GO" id="GO:0071014">
    <property type="term" value="C:post-mRNA release spliceosomal complex"/>
    <property type="evidence" value="ECO:0007669"/>
    <property type="project" value="TreeGrafter"/>
</dbReference>
<evidence type="ECO:0000256" key="1">
    <source>
        <dbReference type="ARBA" id="ARBA00006795"/>
    </source>
</evidence>
<keyword evidence="2" id="KW-0175">Coiled coil</keyword>
<gene>
    <name evidence="6" type="ORF">H0235_015410</name>
</gene>
<feature type="region of interest" description="Disordered" evidence="3">
    <location>
        <begin position="116"/>
        <end position="161"/>
    </location>
</feature>
<sequence>MVSDESSPCRKSHKSLENKKRKHNKKEKKKSKKKKKKRSTSTSSDVDINSKHSYFYHLDTSSTDSDNVVWVEKTIETIQSTQNTTSDNTEKEPVKRDEWMTLGNLFPCISRSDIQSNKHELQKKDNNNSSILDKPGQSSKELNPYWKDGGTGLPENEPKKSFNKKVMDPVWLKRSLQRAKEQALEEGKSLEEIAAERWGSLETINAMIAEAEQSCSKYNQKNLQQSHMPYERNYHNKYSNRYRESEQDHSWYKSRNRDREQKYESHRSDKPSRKPNYKRPTDDHVDHHYTSTLNKSNSHRVRNWQKDSGKNKNQLESNVETVSEEISEKDNEVFDASTQSNGILTKEEMNKLGAKIVKAELMGDNELADRLKEQLEKAREHSKQVDKSKTENVILSRTDSKGVTRPIQPRCQPESSTKSKKNKNVETHVSGERIRYYGDDDKYSLQQLREKGRSADDDNATFVKIASKNMDMNDIFEEQIARVDTDSRQDDRDKAKAIKEHKRISKSLEGCSWCIESKNMIKHMIITMDSHICLSLPTRVSLVTGHCVLTPLQHISCQLQLDEDIWEKMKIFKQTLINMFMDSKRTPIFFEIYKNRHKFPHMKLECVPLPDESADLAPIYFKKALLECETEWAINKKIVDLRNKDLRRAIPNGLPYFMVQFGNNDGYAHVIEDERMFPTNFAEEIIGGILDLDHNLWRKPKRETFEQQREKVLDFKKIWDKYKH</sequence>
<evidence type="ECO:0000313" key="7">
    <source>
        <dbReference type="Proteomes" id="UP000600918"/>
    </source>
</evidence>
<accession>A0A834KC00</accession>
<reference evidence="6" key="1">
    <citation type="journal article" date="2020" name="G3 (Bethesda)">
        <title>High-Quality Assemblies for Three Invasive Social Wasps from the &lt;i&gt;Vespula&lt;/i&gt; Genus.</title>
        <authorList>
            <person name="Harrop T.W.R."/>
            <person name="Guhlin J."/>
            <person name="McLaughlin G.M."/>
            <person name="Permina E."/>
            <person name="Stockwell P."/>
            <person name="Gilligan J."/>
            <person name="Le Lec M.F."/>
            <person name="Gruber M.A.M."/>
            <person name="Quinn O."/>
            <person name="Lovegrove M."/>
            <person name="Duncan E.J."/>
            <person name="Remnant E.J."/>
            <person name="Van Eeckhoven J."/>
            <person name="Graham B."/>
            <person name="Knapp R.A."/>
            <person name="Langford K.W."/>
            <person name="Kronenberg Z."/>
            <person name="Press M.O."/>
            <person name="Eacker S.M."/>
            <person name="Wilson-Rankin E.E."/>
            <person name="Purcell J."/>
            <person name="Lester P.J."/>
            <person name="Dearden P.K."/>
        </authorList>
    </citation>
    <scope>NUCLEOTIDE SEQUENCE</scope>
    <source>
        <strain evidence="6">Volc-1</strain>
    </source>
</reference>
<dbReference type="Pfam" id="PF04677">
    <property type="entry name" value="CwfJ_C_1"/>
    <property type="match status" value="1"/>
</dbReference>
<dbReference type="PANTHER" id="PTHR12072">
    <property type="entry name" value="CWF19, CELL CYCLE CONTROL PROTEIN"/>
    <property type="match status" value="1"/>
</dbReference>
<protein>
    <recommendedName>
        <fullName evidence="8">CWF19-like protein 2</fullName>
    </recommendedName>
</protein>
<dbReference type="Proteomes" id="UP000600918">
    <property type="component" value="Unassembled WGS sequence"/>
</dbReference>
<name>A0A834KC00_VESPE</name>
<feature type="region of interest" description="Disordered" evidence="3">
    <location>
        <begin position="401"/>
        <end position="426"/>
    </location>
</feature>
<feature type="coiled-coil region" evidence="2">
    <location>
        <begin position="173"/>
        <end position="221"/>
    </location>
</feature>
<evidence type="ECO:0000256" key="2">
    <source>
        <dbReference type="SAM" id="Coils"/>
    </source>
</evidence>
<dbReference type="InterPro" id="IPR040194">
    <property type="entry name" value="Cwf19-like"/>
</dbReference>
<feature type="region of interest" description="Disordered" evidence="3">
    <location>
        <begin position="1"/>
        <end position="48"/>
    </location>
</feature>
<evidence type="ECO:0000259" key="4">
    <source>
        <dbReference type="Pfam" id="PF04676"/>
    </source>
</evidence>
<proteinExistence type="inferred from homology"/>
<evidence type="ECO:0000256" key="3">
    <source>
        <dbReference type="SAM" id="MobiDB-lite"/>
    </source>
</evidence>
<feature type="compositionally biased region" description="Basic and acidic residues" evidence="3">
    <location>
        <begin position="279"/>
        <end position="289"/>
    </location>
</feature>
<dbReference type="InterPro" id="IPR006768">
    <property type="entry name" value="Cwf19-like_C_dom-1"/>
</dbReference>
<feature type="compositionally biased region" description="Polar residues" evidence="3">
    <location>
        <begin position="311"/>
        <end position="321"/>
    </location>
</feature>
<comment type="similarity">
    <text evidence="1">Belongs to the CWF19 family.</text>
</comment>
<feature type="coiled-coil region" evidence="2">
    <location>
        <begin position="358"/>
        <end position="391"/>
    </location>
</feature>
<dbReference type="Pfam" id="PF04676">
    <property type="entry name" value="CwfJ_C_2"/>
    <property type="match status" value="1"/>
</dbReference>
<dbReference type="PANTHER" id="PTHR12072:SF5">
    <property type="entry name" value="CWF19-LIKE PROTEIN 2"/>
    <property type="match status" value="1"/>
</dbReference>
<dbReference type="EMBL" id="JACSDY010000017">
    <property type="protein sequence ID" value="KAF7402074.1"/>
    <property type="molecule type" value="Genomic_DNA"/>
</dbReference>
<feature type="compositionally biased region" description="Basic residues" evidence="3">
    <location>
        <begin position="19"/>
        <end position="39"/>
    </location>
</feature>
<organism evidence="6 7">
    <name type="scientific">Vespula pensylvanica</name>
    <name type="common">Western yellow jacket</name>
    <name type="synonym">Wasp</name>
    <dbReference type="NCBI Taxonomy" id="30213"/>
    <lineage>
        <taxon>Eukaryota</taxon>
        <taxon>Metazoa</taxon>
        <taxon>Ecdysozoa</taxon>
        <taxon>Arthropoda</taxon>
        <taxon>Hexapoda</taxon>
        <taxon>Insecta</taxon>
        <taxon>Pterygota</taxon>
        <taxon>Neoptera</taxon>
        <taxon>Endopterygota</taxon>
        <taxon>Hymenoptera</taxon>
        <taxon>Apocrita</taxon>
        <taxon>Aculeata</taxon>
        <taxon>Vespoidea</taxon>
        <taxon>Vespidae</taxon>
        <taxon>Vespinae</taxon>
        <taxon>Vespula</taxon>
    </lineage>
</organism>
<feature type="domain" description="Cwf19-like C-terminal" evidence="5">
    <location>
        <begin position="499"/>
        <end position="622"/>
    </location>
</feature>
<dbReference type="GO" id="GO:0000398">
    <property type="term" value="P:mRNA splicing, via spliceosome"/>
    <property type="evidence" value="ECO:0007669"/>
    <property type="project" value="TreeGrafter"/>
</dbReference>
<feature type="compositionally biased region" description="Polar residues" evidence="3">
    <location>
        <begin position="127"/>
        <end position="141"/>
    </location>
</feature>
<evidence type="ECO:0000259" key="5">
    <source>
        <dbReference type="Pfam" id="PF04677"/>
    </source>
</evidence>
<feature type="region of interest" description="Disordered" evidence="3">
    <location>
        <begin position="238"/>
        <end position="332"/>
    </location>
</feature>
<feature type="compositionally biased region" description="Basic and acidic residues" evidence="3">
    <location>
        <begin position="241"/>
        <end position="272"/>
    </location>
</feature>
<comment type="caution">
    <text evidence="6">The sequence shown here is derived from an EMBL/GenBank/DDBJ whole genome shotgun (WGS) entry which is preliminary data.</text>
</comment>
<dbReference type="InterPro" id="IPR006767">
    <property type="entry name" value="Cwf19-like_C_dom-2"/>
</dbReference>
<feature type="compositionally biased region" description="Basic and acidic residues" evidence="3">
    <location>
        <begin position="116"/>
        <end position="126"/>
    </location>
</feature>
<feature type="domain" description="Cwf19-like protein C-terminal" evidence="4">
    <location>
        <begin position="631"/>
        <end position="722"/>
    </location>
</feature>
<dbReference type="AlphaFoldDB" id="A0A834KC00"/>
<keyword evidence="7" id="KW-1185">Reference proteome</keyword>
<evidence type="ECO:0008006" key="8">
    <source>
        <dbReference type="Google" id="ProtNLM"/>
    </source>
</evidence>
<evidence type="ECO:0000313" key="6">
    <source>
        <dbReference type="EMBL" id="KAF7402074.1"/>
    </source>
</evidence>